<dbReference type="Proteomes" id="UP001595683">
    <property type="component" value="Unassembled WGS sequence"/>
</dbReference>
<sequence length="521" mass="55001">MEVATGPTFGAGKRVGARLSRLALYRWWRRRVVGPVDHQAVVARIFAESCWSPRYAFMTMMSAGIAMLGLLLSSPAVVIGAMLISPLMSPILGFGFSLALFDFAEMRRSLLALAIGAFAAVAFTALIVTASPLQAPTAEIVARTRPNLFDLGVALFAALAGSFAIIRGRGETIVGVAIATALMPPLAVVGYGLATWNLPVLGGALALFVTNFITIALSATVMARYYGFGHQLSSRQSWTQTILLLLVFVAMAIPLGFALNRIAREALTVSEVRSLLTKRFGSASRVTQLDVAFDRTPNVIRAVVITPRGKTQKTVVLQKAIEQELGRPVRLDIDQILLEPGAGAIDAQREELRQAGDQPNLEAQRMAAIAQMIALITGVAADDVTIDRDHHRVTAAAVPLPGATVATYRTLEARAAAQTDGWSVAIVPPQGPLPEIAFADNADALDPVARDAVLTSAWAARRWNVPALGVPGLPAGTPPARPSLAQRRALAVAAVLATQGIGVLPTPGGGSRFHLSTGEGQ</sequence>
<comment type="caution">
    <text evidence="2">The sequence shown here is derived from an EMBL/GenBank/DDBJ whole genome shotgun (WGS) entry which is preliminary data.</text>
</comment>
<keyword evidence="3" id="KW-1185">Reference proteome</keyword>
<feature type="transmembrane region" description="Helical" evidence="1">
    <location>
        <begin position="78"/>
        <end position="101"/>
    </location>
</feature>
<dbReference type="PANTHER" id="PTHR20992:SF9">
    <property type="entry name" value="AT15442P-RELATED"/>
    <property type="match status" value="1"/>
</dbReference>
<dbReference type="PANTHER" id="PTHR20992">
    <property type="entry name" value="AT15442P-RELATED"/>
    <property type="match status" value="1"/>
</dbReference>
<proteinExistence type="predicted"/>
<dbReference type="Pfam" id="PF04087">
    <property type="entry name" value="DUF389"/>
    <property type="match status" value="1"/>
</dbReference>
<organism evidence="2 3">
    <name type="scientific">Novosphingobium pokkalii</name>
    <dbReference type="NCBI Taxonomy" id="1770194"/>
    <lineage>
        <taxon>Bacteria</taxon>
        <taxon>Pseudomonadati</taxon>
        <taxon>Pseudomonadota</taxon>
        <taxon>Alphaproteobacteria</taxon>
        <taxon>Sphingomonadales</taxon>
        <taxon>Sphingomonadaceae</taxon>
        <taxon>Novosphingobium</taxon>
    </lineage>
</organism>
<evidence type="ECO:0000256" key="1">
    <source>
        <dbReference type="SAM" id="Phobius"/>
    </source>
</evidence>
<evidence type="ECO:0000313" key="2">
    <source>
        <dbReference type="EMBL" id="MFC3671381.1"/>
    </source>
</evidence>
<feature type="transmembrane region" description="Helical" evidence="1">
    <location>
        <begin position="238"/>
        <end position="259"/>
    </location>
</feature>
<name>A0ABV7V1Z6_9SPHN</name>
<feature type="transmembrane region" description="Helical" evidence="1">
    <location>
        <begin position="110"/>
        <end position="128"/>
    </location>
</feature>
<dbReference type="EMBL" id="JBHRYE010000011">
    <property type="protein sequence ID" value="MFC3671381.1"/>
    <property type="molecule type" value="Genomic_DNA"/>
</dbReference>
<dbReference type="InterPro" id="IPR005240">
    <property type="entry name" value="DUF389"/>
</dbReference>
<reference evidence="3" key="1">
    <citation type="journal article" date="2019" name="Int. J. Syst. Evol. Microbiol.">
        <title>The Global Catalogue of Microorganisms (GCM) 10K type strain sequencing project: providing services to taxonomists for standard genome sequencing and annotation.</title>
        <authorList>
            <consortium name="The Broad Institute Genomics Platform"/>
            <consortium name="The Broad Institute Genome Sequencing Center for Infectious Disease"/>
            <person name="Wu L."/>
            <person name="Ma J."/>
        </authorList>
    </citation>
    <scope>NUCLEOTIDE SEQUENCE [LARGE SCALE GENOMIC DNA]</scope>
    <source>
        <strain evidence="3">KCTC 42224</strain>
    </source>
</reference>
<gene>
    <name evidence="2" type="ORF">ACFOOT_08085</name>
</gene>
<accession>A0ABV7V1Z6</accession>
<feature type="transmembrane region" description="Helical" evidence="1">
    <location>
        <begin position="148"/>
        <end position="166"/>
    </location>
</feature>
<keyword evidence="1" id="KW-1133">Transmembrane helix</keyword>
<evidence type="ECO:0000313" key="3">
    <source>
        <dbReference type="Proteomes" id="UP001595683"/>
    </source>
</evidence>
<protein>
    <submittedName>
        <fullName evidence="2">DUF389 domain-containing protein</fullName>
    </submittedName>
</protein>
<feature type="transmembrane region" description="Helical" evidence="1">
    <location>
        <begin position="55"/>
        <end position="72"/>
    </location>
</feature>
<dbReference type="RefSeq" id="WP_191322631.1">
    <property type="nucleotide sequence ID" value="NZ_BMZP01000001.1"/>
</dbReference>
<feature type="transmembrane region" description="Helical" evidence="1">
    <location>
        <begin position="173"/>
        <end position="194"/>
    </location>
</feature>
<keyword evidence="1" id="KW-0812">Transmembrane</keyword>
<feature type="transmembrane region" description="Helical" evidence="1">
    <location>
        <begin position="200"/>
        <end position="226"/>
    </location>
</feature>
<keyword evidence="1" id="KW-0472">Membrane</keyword>